<evidence type="ECO:0000313" key="1">
    <source>
        <dbReference type="EMBL" id="KKM01321.1"/>
    </source>
</evidence>
<reference evidence="1" key="1">
    <citation type="journal article" date="2015" name="Nature">
        <title>Complex archaea that bridge the gap between prokaryotes and eukaryotes.</title>
        <authorList>
            <person name="Spang A."/>
            <person name="Saw J.H."/>
            <person name="Jorgensen S.L."/>
            <person name="Zaremba-Niedzwiedzka K."/>
            <person name="Martijn J."/>
            <person name="Lind A.E."/>
            <person name="van Eijk R."/>
            <person name="Schleper C."/>
            <person name="Guy L."/>
            <person name="Ettema T.J."/>
        </authorList>
    </citation>
    <scope>NUCLEOTIDE SEQUENCE</scope>
</reference>
<organism evidence="1">
    <name type="scientific">marine sediment metagenome</name>
    <dbReference type="NCBI Taxonomy" id="412755"/>
    <lineage>
        <taxon>unclassified sequences</taxon>
        <taxon>metagenomes</taxon>
        <taxon>ecological metagenomes</taxon>
    </lineage>
</organism>
<protein>
    <submittedName>
        <fullName evidence="1">Uncharacterized protein</fullName>
    </submittedName>
</protein>
<sequence>METVELKRWVTNDDTGVSIWEHEPHMTHDEDGDNLTFEHEDENAIMEDLDSGEFEEAFGFCPEFDACRAFTVTKKSSVTVG</sequence>
<gene>
    <name evidence="1" type="ORF">LCGC14_1795600</name>
</gene>
<accession>A0A0F9J615</accession>
<comment type="caution">
    <text evidence="1">The sequence shown here is derived from an EMBL/GenBank/DDBJ whole genome shotgun (WGS) entry which is preliminary data.</text>
</comment>
<name>A0A0F9J615_9ZZZZ</name>
<proteinExistence type="predicted"/>
<dbReference type="EMBL" id="LAZR01017227">
    <property type="protein sequence ID" value="KKM01321.1"/>
    <property type="molecule type" value="Genomic_DNA"/>
</dbReference>
<dbReference type="AlphaFoldDB" id="A0A0F9J615"/>